<dbReference type="PANTHER" id="PTHR14074">
    <property type="entry name" value="HELICASE WITH DEATH DOMAIN-RELATED"/>
    <property type="match status" value="1"/>
</dbReference>
<dbReference type="SMART" id="SM00487">
    <property type="entry name" value="DEXDc"/>
    <property type="match status" value="1"/>
</dbReference>
<accession>A0A8T2KKZ5</accession>
<proteinExistence type="predicted"/>
<protein>
    <recommendedName>
        <fullName evidence="6">Helicase ATP-binding domain-containing protein</fullName>
    </recommendedName>
</protein>
<dbReference type="PANTHER" id="PTHR14074:SF16">
    <property type="entry name" value="ANTIVIRAL INNATE IMMUNE RESPONSE RECEPTOR RIG-I"/>
    <property type="match status" value="1"/>
</dbReference>
<gene>
    <name evidence="7" type="ORF">GDO86_001322</name>
</gene>
<evidence type="ECO:0000256" key="3">
    <source>
        <dbReference type="ARBA" id="ARBA00022588"/>
    </source>
</evidence>
<dbReference type="InterPro" id="IPR011545">
    <property type="entry name" value="DEAD/DEAH_box_helicase_dom"/>
</dbReference>
<dbReference type="GO" id="GO:0002753">
    <property type="term" value="P:cytoplasmic pattern recognition receptor signaling pathway"/>
    <property type="evidence" value="ECO:0007669"/>
    <property type="project" value="TreeGrafter"/>
</dbReference>
<evidence type="ECO:0000256" key="1">
    <source>
        <dbReference type="ARBA" id="ARBA00022499"/>
    </source>
</evidence>
<keyword evidence="1" id="KW-1017">Isopeptide bond</keyword>
<evidence type="ECO:0000256" key="4">
    <source>
        <dbReference type="ARBA" id="ARBA00022843"/>
    </source>
</evidence>
<evidence type="ECO:0000259" key="6">
    <source>
        <dbReference type="PROSITE" id="PS51192"/>
    </source>
</evidence>
<dbReference type="Gene3D" id="3.40.50.300">
    <property type="entry name" value="P-loop containing nucleotide triphosphate hydrolases"/>
    <property type="match status" value="2"/>
</dbReference>
<dbReference type="GO" id="GO:0003725">
    <property type="term" value="F:double-stranded RNA binding"/>
    <property type="evidence" value="ECO:0007669"/>
    <property type="project" value="TreeGrafter"/>
</dbReference>
<comment type="caution">
    <text evidence="7">The sequence shown here is derived from an EMBL/GenBank/DDBJ whole genome shotgun (WGS) entry which is preliminary data.</text>
</comment>
<dbReference type="InterPro" id="IPR011029">
    <property type="entry name" value="DEATH-like_dom_sf"/>
</dbReference>
<keyword evidence="8" id="KW-1185">Reference proteome</keyword>
<keyword evidence="3" id="KW-0399">Innate immunity</keyword>
<keyword evidence="4" id="KW-0832">Ubl conjugation</keyword>
<evidence type="ECO:0000256" key="5">
    <source>
        <dbReference type="ARBA" id="ARBA00022859"/>
    </source>
</evidence>
<keyword evidence="5" id="KW-0391">Immunity</keyword>
<dbReference type="GO" id="GO:0003727">
    <property type="term" value="F:single-stranded RNA binding"/>
    <property type="evidence" value="ECO:0007669"/>
    <property type="project" value="TreeGrafter"/>
</dbReference>
<feature type="domain" description="Helicase ATP-binding" evidence="6">
    <location>
        <begin position="239"/>
        <end position="417"/>
    </location>
</feature>
<evidence type="ECO:0000313" key="7">
    <source>
        <dbReference type="EMBL" id="KAG8455056.1"/>
    </source>
</evidence>
<dbReference type="Proteomes" id="UP000812440">
    <property type="component" value="Chromosome 1"/>
</dbReference>
<dbReference type="InterPro" id="IPR051363">
    <property type="entry name" value="RLR_Helicase"/>
</dbReference>
<dbReference type="OrthoDB" id="416741at2759"/>
<dbReference type="Pfam" id="PF18119">
    <property type="entry name" value="RIG-I_C"/>
    <property type="match status" value="1"/>
</dbReference>
<dbReference type="GO" id="GO:0140374">
    <property type="term" value="P:antiviral innate immune response"/>
    <property type="evidence" value="ECO:0007669"/>
    <property type="project" value="TreeGrafter"/>
</dbReference>
<name>A0A8T2KKZ5_9PIPI</name>
<reference evidence="7" key="1">
    <citation type="thesis" date="2020" institute="ProQuest LLC" country="789 East Eisenhower Parkway, Ann Arbor, MI, USA">
        <title>Comparative Genomics and Chromosome Evolution.</title>
        <authorList>
            <person name="Mudd A.B."/>
        </authorList>
    </citation>
    <scope>NUCLEOTIDE SEQUENCE</scope>
    <source>
        <strain evidence="7">Female2</strain>
        <tissue evidence="7">Blood</tissue>
    </source>
</reference>
<dbReference type="SUPFAM" id="SSF52540">
    <property type="entry name" value="P-loop containing nucleoside triphosphate hydrolases"/>
    <property type="match status" value="1"/>
</dbReference>
<evidence type="ECO:0000313" key="8">
    <source>
        <dbReference type="Proteomes" id="UP000812440"/>
    </source>
</evidence>
<sequence length="626" mass="72275">MSQEDKEKLKIFSQYIVEIIKPSYLLGSLSTWIPLGVREEIKAEEEKGPTRAARILIDKLLELEESGWYQGFLDVLNITGYTGLYAALQLSDFKSIACLEEPKKLLNIIYSTVKNNINTIEFVKHFSDCLHQREIEEIIQENLNKGSVAGAEKLIHCLLRSDKEEWPKVFTLALERDEYNAILELWDPSKVSKKQSCTEDYDEETSTLTLLQFSEEPQCEYLSEPISMVKLRKYQEELATPAYTRKNTIVCAPTGSGKTLVSLSICKQHLNTIQGRKGKVVFMTTKVPVYEQQKNVFCKYFEDSRYKVIGFCGESADGAPVGLMVEDNDIIILTPQILVNWLDKGDIPSLSIFSMLIFDECHNTTGNHPYNILMFFYLNMKLSTPEVHLPQIIGLTASVGTGRAKSLIEAKNYITRLCASLDIEVISTVKEHKEELEQIVYKPTKYIRLVSQCEQDSFVRIMSIIMKETEKLARDVYTEFDSLSNIQNRSFGTQKYEQWIIDTQKKCRVLQMEDKEEERRICISLFTYTEHLRKYNDAIMIIDDARIKDALDYLENFFTNVKNGSFNDIEHQLHKNFQDKLPELLNISKGNDNPKLEELDFILSEAYRENPETHTLLFVKTRALVW</sequence>
<dbReference type="Gene3D" id="1.20.1320.30">
    <property type="match status" value="1"/>
</dbReference>
<dbReference type="Pfam" id="PF00270">
    <property type="entry name" value="DEAD"/>
    <property type="match status" value="1"/>
</dbReference>
<dbReference type="Gene3D" id="1.10.533.10">
    <property type="entry name" value="Death Domain, Fas"/>
    <property type="match status" value="2"/>
</dbReference>
<dbReference type="InterPro" id="IPR031964">
    <property type="entry name" value="CARD_dom"/>
</dbReference>
<dbReference type="PROSITE" id="PS51192">
    <property type="entry name" value="HELICASE_ATP_BIND_1"/>
    <property type="match status" value="1"/>
</dbReference>
<dbReference type="GO" id="GO:0005737">
    <property type="term" value="C:cytoplasm"/>
    <property type="evidence" value="ECO:0007669"/>
    <property type="project" value="TreeGrafter"/>
</dbReference>
<dbReference type="GO" id="GO:0008270">
    <property type="term" value="F:zinc ion binding"/>
    <property type="evidence" value="ECO:0007669"/>
    <property type="project" value="TreeGrafter"/>
</dbReference>
<organism evidence="7 8">
    <name type="scientific">Hymenochirus boettgeri</name>
    <name type="common">Congo dwarf clawed frog</name>
    <dbReference type="NCBI Taxonomy" id="247094"/>
    <lineage>
        <taxon>Eukaryota</taxon>
        <taxon>Metazoa</taxon>
        <taxon>Chordata</taxon>
        <taxon>Craniata</taxon>
        <taxon>Vertebrata</taxon>
        <taxon>Euteleostomi</taxon>
        <taxon>Amphibia</taxon>
        <taxon>Batrachia</taxon>
        <taxon>Anura</taxon>
        <taxon>Pipoidea</taxon>
        <taxon>Pipidae</taxon>
        <taxon>Pipinae</taxon>
        <taxon>Hymenochirus</taxon>
    </lineage>
</organism>
<dbReference type="AlphaFoldDB" id="A0A8T2KKZ5"/>
<evidence type="ECO:0000256" key="2">
    <source>
        <dbReference type="ARBA" id="ARBA00022553"/>
    </source>
</evidence>
<keyword evidence="2" id="KW-0597">Phosphoprotein</keyword>
<dbReference type="Pfam" id="PF16739">
    <property type="entry name" value="CARD_2"/>
    <property type="match status" value="2"/>
</dbReference>
<dbReference type="InterPro" id="IPR041204">
    <property type="entry name" value="RIG-I-like_C"/>
</dbReference>
<dbReference type="EMBL" id="JAACNH010000001">
    <property type="protein sequence ID" value="KAG8455056.1"/>
    <property type="molecule type" value="Genomic_DNA"/>
</dbReference>
<dbReference type="InterPro" id="IPR027417">
    <property type="entry name" value="P-loop_NTPase"/>
</dbReference>
<dbReference type="InterPro" id="IPR014001">
    <property type="entry name" value="Helicase_ATP-bd"/>
</dbReference>
<feature type="non-terminal residue" evidence="7">
    <location>
        <position position="626"/>
    </location>
</feature>
<dbReference type="GO" id="GO:0005524">
    <property type="term" value="F:ATP binding"/>
    <property type="evidence" value="ECO:0007669"/>
    <property type="project" value="InterPro"/>
</dbReference>